<dbReference type="Gene3D" id="3.10.380.20">
    <property type="entry name" value="Novel toxin 21 (CdiA), C-terminal domain"/>
    <property type="match status" value="1"/>
</dbReference>
<dbReference type="Pfam" id="PF15526">
    <property type="entry name" value="Ntox21"/>
    <property type="match status" value="1"/>
</dbReference>
<organism evidence="3 4">
    <name type="scientific">Sporosarcina psychrophila</name>
    <name type="common">Bacillus psychrophilus</name>
    <dbReference type="NCBI Taxonomy" id="1476"/>
    <lineage>
        <taxon>Bacteria</taxon>
        <taxon>Bacillati</taxon>
        <taxon>Bacillota</taxon>
        <taxon>Bacilli</taxon>
        <taxon>Bacillales</taxon>
        <taxon>Caryophanaceae</taxon>
        <taxon>Sporosarcina</taxon>
    </lineage>
</organism>
<keyword evidence="1" id="KW-0732">Signal</keyword>
<proteinExistence type="predicted"/>
<dbReference type="Proteomes" id="UP001549104">
    <property type="component" value="Unassembled WGS sequence"/>
</dbReference>
<protein>
    <recommendedName>
        <fullName evidence="2">Novel toxin 21 domain-containing protein</fullName>
    </recommendedName>
</protein>
<feature type="domain" description="Novel toxin 21" evidence="2">
    <location>
        <begin position="150"/>
        <end position="221"/>
    </location>
</feature>
<dbReference type="EMBL" id="JBEPME010000002">
    <property type="protein sequence ID" value="MET3657118.1"/>
    <property type="molecule type" value="Genomic_DNA"/>
</dbReference>
<evidence type="ECO:0000256" key="1">
    <source>
        <dbReference type="SAM" id="SignalP"/>
    </source>
</evidence>
<accession>A0ABV2K7R0</accession>
<evidence type="ECO:0000259" key="2">
    <source>
        <dbReference type="Pfam" id="PF15526"/>
    </source>
</evidence>
<evidence type="ECO:0000313" key="3">
    <source>
        <dbReference type="EMBL" id="MET3657118.1"/>
    </source>
</evidence>
<keyword evidence="4" id="KW-1185">Reference proteome</keyword>
<feature type="signal peptide" evidence="1">
    <location>
        <begin position="1"/>
        <end position="28"/>
    </location>
</feature>
<reference evidence="3 4" key="1">
    <citation type="submission" date="2024-06" db="EMBL/GenBank/DDBJ databases">
        <title>Sorghum-associated microbial communities from plants grown in Nebraska, USA.</title>
        <authorList>
            <person name="Schachtman D."/>
        </authorList>
    </citation>
    <scope>NUCLEOTIDE SEQUENCE [LARGE SCALE GENOMIC DNA]</scope>
    <source>
        <strain evidence="3 4">1288</strain>
    </source>
</reference>
<dbReference type="InterPro" id="IPR038181">
    <property type="entry name" value="Ntox21_sf"/>
</dbReference>
<dbReference type="CDD" id="cd20685">
    <property type="entry name" value="CdiA-CT_Ecl_RNase-like"/>
    <property type="match status" value="1"/>
</dbReference>
<evidence type="ECO:0000313" key="4">
    <source>
        <dbReference type="Proteomes" id="UP001549104"/>
    </source>
</evidence>
<comment type="caution">
    <text evidence="3">The sequence shown here is derived from an EMBL/GenBank/DDBJ whole genome shotgun (WGS) entry which is preliminary data.</text>
</comment>
<dbReference type="InterPro" id="IPR028190">
    <property type="entry name" value="Ntox21"/>
</dbReference>
<sequence>MKKMQRVLALLCLFALFTTTISVPLAGAEERDLPISGDFNQLEGVFPNSIDESEQKLLEIIKKLELSQGEVLGEEPLEEDLNTLSLRGSTVAGEYQLAGIGTVTVLVSGAIIINNVIWEAGSAMAKKVMDLIFPAKAEPVYKTDAEAKTAADKLDYTKVSERCSKVAIFSKDKKTKKGPDYISCDIDGHIGGAWKGGSSPKKICNETTRSGTYDKDLNRIGK</sequence>
<feature type="chain" id="PRO_5045728632" description="Novel toxin 21 domain-containing protein" evidence="1">
    <location>
        <begin position="29"/>
        <end position="222"/>
    </location>
</feature>
<gene>
    <name evidence="3" type="ORF">ABIC55_002205</name>
</gene>
<name>A0ABV2K7R0_SPOPS</name>